<organism evidence="6 7">
    <name type="scientific">Methylobacterium tarhaniae</name>
    <dbReference type="NCBI Taxonomy" id="1187852"/>
    <lineage>
        <taxon>Bacteria</taxon>
        <taxon>Pseudomonadati</taxon>
        <taxon>Pseudomonadota</taxon>
        <taxon>Alphaproteobacteria</taxon>
        <taxon>Hyphomicrobiales</taxon>
        <taxon>Methylobacteriaceae</taxon>
        <taxon>Methylobacterium</taxon>
    </lineage>
</organism>
<feature type="non-terminal residue" evidence="6">
    <location>
        <position position="541"/>
    </location>
</feature>
<proteinExistence type="inferred from homology"/>
<dbReference type="SUPFAM" id="SSF64518">
    <property type="entry name" value="Phase 1 flagellin"/>
    <property type="match status" value="2"/>
</dbReference>
<evidence type="ECO:0000256" key="3">
    <source>
        <dbReference type="ARBA" id="ARBA00005709"/>
    </source>
</evidence>
<dbReference type="PANTHER" id="PTHR42792">
    <property type="entry name" value="FLAGELLIN"/>
    <property type="match status" value="1"/>
</dbReference>
<evidence type="ECO:0000256" key="2">
    <source>
        <dbReference type="ARBA" id="ARBA00004613"/>
    </source>
</evidence>
<dbReference type="InterPro" id="IPR001492">
    <property type="entry name" value="Flagellin"/>
</dbReference>
<dbReference type="Gene3D" id="1.20.1330.10">
    <property type="entry name" value="f41 fragment of flagellin, N-terminal domain"/>
    <property type="match status" value="1"/>
</dbReference>
<keyword evidence="7" id="KW-1185">Reference proteome</keyword>
<name>A0A0J6S7M7_9HYPH</name>
<evidence type="ECO:0000259" key="5">
    <source>
        <dbReference type="Pfam" id="PF00669"/>
    </source>
</evidence>
<comment type="caution">
    <text evidence="6">The sequence shown here is derived from an EMBL/GenBank/DDBJ whole genome shotgun (WGS) entry which is preliminary data.</text>
</comment>
<dbReference type="OrthoDB" id="8328560at2"/>
<comment type="similarity">
    <text evidence="3">Belongs to the bacterial flagellin family.</text>
</comment>
<dbReference type="EMBL" id="LABZ01000305">
    <property type="protein sequence ID" value="KMO29413.1"/>
    <property type="molecule type" value="Genomic_DNA"/>
</dbReference>
<protein>
    <submittedName>
        <fullName evidence="6">Flagellin</fullName>
    </submittedName>
</protein>
<keyword evidence="6" id="KW-0282">Flagellum</keyword>
<accession>A0A0J6S7M7</accession>
<keyword evidence="4" id="KW-0975">Bacterial flagellum</keyword>
<dbReference type="RefSeq" id="WP_048454446.1">
    <property type="nucleotide sequence ID" value="NZ_LABZ01000305.1"/>
</dbReference>
<evidence type="ECO:0000313" key="7">
    <source>
        <dbReference type="Proteomes" id="UP000036449"/>
    </source>
</evidence>
<evidence type="ECO:0000256" key="1">
    <source>
        <dbReference type="ARBA" id="ARBA00004365"/>
    </source>
</evidence>
<dbReference type="AlphaFoldDB" id="A0A0J6S7M7"/>
<feature type="domain" description="Flagellin N-terminal" evidence="5">
    <location>
        <begin position="6"/>
        <end position="136"/>
    </location>
</feature>
<evidence type="ECO:0000313" key="6">
    <source>
        <dbReference type="EMBL" id="KMO29413.1"/>
    </source>
</evidence>
<comment type="subcellular location">
    <subcellularLocation>
        <location evidence="1">Bacterial flagellum</location>
    </subcellularLocation>
    <subcellularLocation>
        <location evidence="2">Secreted</location>
    </subcellularLocation>
</comment>
<dbReference type="InterPro" id="IPR001029">
    <property type="entry name" value="Flagellin_N"/>
</dbReference>
<reference evidence="6 7" key="1">
    <citation type="submission" date="2015-03" db="EMBL/GenBank/DDBJ databases">
        <title>Genome sequencing of Methylobacterium tarhaniae DSM 25844.</title>
        <authorList>
            <person name="Chaudhry V."/>
            <person name="Patil P.B."/>
        </authorList>
    </citation>
    <scope>NUCLEOTIDE SEQUENCE [LARGE SCALE GENOMIC DNA]</scope>
    <source>
        <strain evidence="6 7">DSM 25844</strain>
    </source>
</reference>
<sequence>MTSLLTNNAAMTALTTLKSINQQLDTTSNRVSTGQRVSAASDNAAYWSIATTVRTDNASLGAVKDSLGLGSSAVDTAYNGINSIITDLQNMRAKLQTAMTPGTDRSKVQTEIAAIQSKMKATADSSNSSGQNWLSVNSATTNKAYQATQYVIGGFARTPDGAITFSKIGVDVQNIKLYDTNSTSVTAAATTAQLIGSTSLTGTDGFKTGASTGTIDFSGPNEVALTVTVKGQTANLVLNSATMKSAAKDLTKVTTDEFIAALNNQIAASPIIGGDVSASLDSSGRLTFNSTATGTTTDLNVVLANSTVGKNSIDVGFGKFTAAAQSAVMVGTAVTGTFDISSASKTFTVNDGTKTTTITFDATAFTGLGASATSADNKTVNATDMVAILNKQLVADGNKVVATITNGKITLANTSGTTASITLVGADVPSLGLSLTAADPKVAGTAVTFTAKGSDAGSTQAQGILDTTAGTYSAGGTYTIANLDISKLVGTSGDNDLAAIITAVDKAIGTVTNAATKLGANKTQIDGQKTFVDTLMKANDR</sequence>
<dbReference type="GO" id="GO:0009288">
    <property type="term" value="C:bacterial-type flagellum"/>
    <property type="evidence" value="ECO:0007669"/>
    <property type="project" value="UniProtKB-SubCell"/>
</dbReference>
<dbReference type="Pfam" id="PF00669">
    <property type="entry name" value="Flagellin_N"/>
    <property type="match status" value="1"/>
</dbReference>
<dbReference type="GO" id="GO:0005198">
    <property type="term" value="F:structural molecule activity"/>
    <property type="evidence" value="ECO:0007669"/>
    <property type="project" value="InterPro"/>
</dbReference>
<dbReference type="Proteomes" id="UP000036449">
    <property type="component" value="Unassembled WGS sequence"/>
</dbReference>
<keyword evidence="6" id="KW-0966">Cell projection</keyword>
<gene>
    <name evidence="6" type="ORF">VQ03_29335</name>
</gene>
<dbReference type="GO" id="GO:0005576">
    <property type="term" value="C:extracellular region"/>
    <property type="evidence" value="ECO:0007669"/>
    <property type="project" value="UniProtKB-SubCell"/>
</dbReference>
<evidence type="ECO:0000256" key="4">
    <source>
        <dbReference type="ARBA" id="ARBA00023143"/>
    </source>
</evidence>
<keyword evidence="6" id="KW-0969">Cilium</keyword>
<dbReference type="PANTHER" id="PTHR42792:SF2">
    <property type="entry name" value="FLAGELLIN"/>
    <property type="match status" value="1"/>
</dbReference>